<evidence type="ECO:0000313" key="2">
    <source>
        <dbReference type="Proteomes" id="UP000231057"/>
    </source>
</evidence>
<dbReference type="Proteomes" id="UP000231057">
    <property type="component" value="Chromosome"/>
</dbReference>
<sequence>MERYQPNATPLTEADKAELQRLKQILERAVADGVLTAEEMTQIKRQINADGKVTFEELELYRQLVQEKINEGILVREIT</sequence>
<dbReference type="OrthoDB" id="466790at2"/>
<organism evidence="1 2">
    <name type="scientific">Parathermosynechococcus lividus PCC 6715</name>
    <dbReference type="NCBI Taxonomy" id="1917166"/>
    <lineage>
        <taxon>Bacteria</taxon>
        <taxon>Bacillati</taxon>
        <taxon>Cyanobacteriota</taxon>
        <taxon>Cyanophyceae</taxon>
        <taxon>Acaryochloridales</taxon>
        <taxon>Thermosynechococcaceae</taxon>
        <taxon>Parathermosynechococcus</taxon>
    </lineage>
</organism>
<accession>A0A2D2Q432</accession>
<dbReference type="RefSeq" id="WP_099799630.1">
    <property type="nucleotide sequence ID" value="NZ_CP018092.1"/>
</dbReference>
<evidence type="ECO:0000313" key="1">
    <source>
        <dbReference type="EMBL" id="ATS19291.1"/>
    </source>
</evidence>
<gene>
    <name evidence="1" type="ORF">BRW62_11765</name>
</gene>
<reference evidence="1 2" key="1">
    <citation type="submission" date="2016-11" db="EMBL/GenBank/DDBJ databases">
        <title>Complete genome sequence of thermophilic cyanobacteria strain Synechococcus sp. PCC6715.</title>
        <authorList>
            <person name="Tang J."/>
            <person name="Daroch M."/>
            <person name="Liang Y."/>
            <person name="Jiang D."/>
            <person name="Shah M."/>
        </authorList>
    </citation>
    <scope>NUCLEOTIDE SEQUENCE [LARGE SCALE GENOMIC DNA]</scope>
    <source>
        <strain evidence="1 2">PCC 6715</strain>
    </source>
</reference>
<proteinExistence type="predicted"/>
<dbReference type="AlphaFoldDB" id="A0A2D2Q432"/>
<protein>
    <submittedName>
        <fullName evidence="1">Uncharacterized protein</fullName>
    </submittedName>
</protein>
<keyword evidence="2" id="KW-1185">Reference proteome</keyword>
<reference evidence="2" key="2">
    <citation type="journal article" date="2022" name="Front. Microbiol.">
        <title>Comparative Genomic Analysis Revealed Distinct Molecular Components and Organization of CO2-Concentrating Mechanism in Thermophilic Cyanobacteria.</title>
        <authorList>
            <person name="Tang J."/>
            <person name="Zhou H."/>
            <person name="Yao D."/>
            <person name="Riaz S."/>
            <person name="You D."/>
            <person name="Klepacz-Smolka A."/>
            <person name="Daroch M."/>
        </authorList>
    </citation>
    <scope>NUCLEOTIDE SEQUENCE [LARGE SCALE GENOMIC DNA]</scope>
    <source>
        <strain evidence="2">PCC 6715</strain>
    </source>
</reference>
<dbReference type="KEGG" id="slw:BRW62_11765"/>
<name>A0A2D2Q432_PARLV</name>
<dbReference type="EMBL" id="CP018092">
    <property type="protein sequence ID" value="ATS19291.1"/>
    <property type="molecule type" value="Genomic_DNA"/>
</dbReference>